<proteinExistence type="predicted"/>
<evidence type="ECO:0000313" key="2">
    <source>
        <dbReference type="Proteomes" id="UP001385951"/>
    </source>
</evidence>
<name>A0AAW0GCJ0_9APHY</name>
<protein>
    <submittedName>
        <fullName evidence="1">Uncharacterized protein</fullName>
    </submittedName>
</protein>
<organism evidence="1 2">
    <name type="scientific">Cerrena zonata</name>
    <dbReference type="NCBI Taxonomy" id="2478898"/>
    <lineage>
        <taxon>Eukaryota</taxon>
        <taxon>Fungi</taxon>
        <taxon>Dikarya</taxon>
        <taxon>Basidiomycota</taxon>
        <taxon>Agaricomycotina</taxon>
        <taxon>Agaricomycetes</taxon>
        <taxon>Polyporales</taxon>
        <taxon>Cerrenaceae</taxon>
        <taxon>Cerrena</taxon>
    </lineage>
</organism>
<accession>A0AAW0GCJ0</accession>
<comment type="caution">
    <text evidence="1">The sequence shown here is derived from an EMBL/GenBank/DDBJ whole genome shotgun (WGS) entry which is preliminary data.</text>
</comment>
<dbReference type="Proteomes" id="UP001385951">
    <property type="component" value="Unassembled WGS sequence"/>
</dbReference>
<dbReference type="EMBL" id="JASBNA010000014">
    <property type="protein sequence ID" value="KAK7687331.1"/>
    <property type="molecule type" value="Genomic_DNA"/>
</dbReference>
<dbReference type="AlphaFoldDB" id="A0AAW0GCJ0"/>
<reference evidence="1 2" key="1">
    <citation type="submission" date="2022-09" db="EMBL/GenBank/DDBJ databases">
        <authorList>
            <person name="Palmer J.M."/>
        </authorList>
    </citation>
    <scope>NUCLEOTIDE SEQUENCE [LARGE SCALE GENOMIC DNA]</scope>
    <source>
        <strain evidence="1 2">DSM 7382</strain>
    </source>
</reference>
<gene>
    <name evidence="1" type="ORF">QCA50_009837</name>
</gene>
<sequence>MFTSLDIDLVAQDGLSIGAEADPLVPLSISFHDVSYANLLTELNSQIDRYHSAHQRVSRMAVREIPQPYIAEFGFAEPFSLPELYQITWDERRANYLLDYLNQALLAINGQF</sequence>
<evidence type="ECO:0000313" key="1">
    <source>
        <dbReference type="EMBL" id="KAK7687331.1"/>
    </source>
</evidence>
<keyword evidence="2" id="KW-1185">Reference proteome</keyword>